<evidence type="ECO:0000259" key="8">
    <source>
        <dbReference type="PROSITE" id="PS50928"/>
    </source>
</evidence>
<feature type="transmembrane region" description="Helical" evidence="7">
    <location>
        <begin position="60"/>
        <end position="86"/>
    </location>
</feature>
<protein>
    <submittedName>
        <fullName evidence="9">Sugar ABC transporter permease</fullName>
    </submittedName>
</protein>
<dbReference type="AlphaFoldDB" id="A0A9D1TBV1"/>
<keyword evidence="6 7" id="KW-0472">Membrane</keyword>
<dbReference type="SUPFAM" id="SSF161098">
    <property type="entry name" value="MetI-like"/>
    <property type="match status" value="1"/>
</dbReference>
<evidence type="ECO:0000256" key="1">
    <source>
        <dbReference type="ARBA" id="ARBA00004651"/>
    </source>
</evidence>
<comment type="subcellular location">
    <subcellularLocation>
        <location evidence="1 7">Cell membrane</location>
        <topology evidence="1 7">Multi-pass membrane protein</topology>
    </subcellularLocation>
</comment>
<sequence length="292" mass="32833">MYYALALPGLAYFLIFHYLPMYGVIIAFKDYNIYKGIWGSPWMGLEVFQRLFGLANFSRAFWNTVIICLEKTVTGFPLSIILALMLNELRSKGYNKYISTALILPHFISWVVIYGLAYAILSPTTGLIVAIWETLFPGANTPNLLISSTAFRPLMVFLHSWRNVGFASIMYTAAIAGIDPQLYESAQIDGAGRWKQMTNVTLPCIFPTIITMWILRLGDLLGADFDQILTFMNSATIRTGDIIDTFVYRMGLQDAEYSLSTAAGLFKSTLSLVFVLGTNYLVKKYDRDSALM</sequence>
<organism evidence="9 10">
    <name type="scientific">Candidatus Ornithocaccomicrobium faecavium</name>
    <dbReference type="NCBI Taxonomy" id="2840890"/>
    <lineage>
        <taxon>Bacteria</taxon>
        <taxon>Bacillati</taxon>
        <taxon>Bacillota</taxon>
        <taxon>Clostridia</taxon>
        <taxon>Candidatus Ornithocaccomicrobium</taxon>
    </lineage>
</organism>
<dbReference type="InterPro" id="IPR050809">
    <property type="entry name" value="UgpAE/MalFG_permease"/>
</dbReference>
<evidence type="ECO:0000313" key="10">
    <source>
        <dbReference type="Proteomes" id="UP000886884"/>
    </source>
</evidence>
<accession>A0A9D1TBV1</accession>
<dbReference type="PANTHER" id="PTHR43227">
    <property type="entry name" value="BLL4140 PROTEIN"/>
    <property type="match status" value="1"/>
</dbReference>
<dbReference type="PANTHER" id="PTHR43227:SF11">
    <property type="entry name" value="BLL4140 PROTEIN"/>
    <property type="match status" value="1"/>
</dbReference>
<evidence type="ECO:0000313" key="9">
    <source>
        <dbReference type="EMBL" id="HIV27041.1"/>
    </source>
</evidence>
<evidence type="ECO:0000256" key="5">
    <source>
        <dbReference type="ARBA" id="ARBA00022989"/>
    </source>
</evidence>
<reference evidence="9" key="1">
    <citation type="submission" date="2020-10" db="EMBL/GenBank/DDBJ databases">
        <authorList>
            <person name="Gilroy R."/>
        </authorList>
    </citation>
    <scope>NUCLEOTIDE SEQUENCE</scope>
    <source>
        <strain evidence="9">CHK183-6373</strain>
    </source>
</reference>
<keyword evidence="4 7" id="KW-0812">Transmembrane</keyword>
<dbReference type="GO" id="GO:0055085">
    <property type="term" value="P:transmembrane transport"/>
    <property type="evidence" value="ECO:0007669"/>
    <property type="project" value="InterPro"/>
</dbReference>
<feature type="transmembrane region" description="Helical" evidence="7">
    <location>
        <begin position="257"/>
        <end position="282"/>
    </location>
</feature>
<dbReference type="Proteomes" id="UP000886884">
    <property type="component" value="Unassembled WGS sequence"/>
</dbReference>
<comment type="similarity">
    <text evidence="7">Belongs to the binding-protein-dependent transport system permease family.</text>
</comment>
<proteinExistence type="inferred from homology"/>
<name>A0A9D1TBV1_9FIRM</name>
<feature type="domain" description="ABC transmembrane type-1" evidence="8">
    <location>
        <begin position="61"/>
        <end position="278"/>
    </location>
</feature>
<evidence type="ECO:0000256" key="3">
    <source>
        <dbReference type="ARBA" id="ARBA00022475"/>
    </source>
</evidence>
<feature type="transmembrane region" description="Helical" evidence="7">
    <location>
        <begin position="107"/>
        <end position="132"/>
    </location>
</feature>
<dbReference type="PROSITE" id="PS50928">
    <property type="entry name" value="ABC_TM1"/>
    <property type="match status" value="1"/>
</dbReference>
<dbReference type="Pfam" id="PF00528">
    <property type="entry name" value="BPD_transp_1"/>
    <property type="match status" value="1"/>
</dbReference>
<dbReference type="EMBL" id="DVOT01000063">
    <property type="protein sequence ID" value="HIV27041.1"/>
    <property type="molecule type" value="Genomic_DNA"/>
</dbReference>
<keyword evidence="5 7" id="KW-1133">Transmembrane helix</keyword>
<evidence type="ECO:0000256" key="2">
    <source>
        <dbReference type="ARBA" id="ARBA00022448"/>
    </source>
</evidence>
<keyword evidence="3" id="KW-1003">Cell membrane</keyword>
<evidence type="ECO:0000256" key="6">
    <source>
        <dbReference type="ARBA" id="ARBA00023136"/>
    </source>
</evidence>
<gene>
    <name evidence="9" type="ORF">IAA64_03655</name>
</gene>
<feature type="transmembrane region" description="Helical" evidence="7">
    <location>
        <begin position="7"/>
        <end position="28"/>
    </location>
</feature>
<feature type="transmembrane region" description="Helical" evidence="7">
    <location>
        <begin position="197"/>
        <end position="215"/>
    </location>
</feature>
<reference evidence="9" key="2">
    <citation type="journal article" date="2021" name="PeerJ">
        <title>Extensive microbial diversity within the chicken gut microbiome revealed by metagenomics and culture.</title>
        <authorList>
            <person name="Gilroy R."/>
            <person name="Ravi A."/>
            <person name="Getino M."/>
            <person name="Pursley I."/>
            <person name="Horton D.L."/>
            <person name="Alikhan N.F."/>
            <person name="Baker D."/>
            <person name="Gharbi K."/>
            <person name="Hall N."/>
            <person name="Watson M."/>
            <person name="Adriaenssens E.M."/>
            <person name="Foster-Nyarko E."/>
            <person name="Jarju S."/>
            <person name="Secka A."/>
            <person name="Antonio M."/>
            <person name="Oren A."/>
            <person name="Chaudhuri R.R."/>
            <person name="La Ragione R."/>
            <person name="Hildebrand F."/>
            <person name="Pallen M.J."/>
        </authorList>
    </citation>
    <scope>NUCLEOTIDE SEQUENCE</scope>
    <source>
        <strain evidence="9">CHK183-6373</strain>
    </source>
</reference>
<dbReference type="InterPro" id="IPR000515">
    <property type="entry name" value="MetI-like"/>
</dbReference>
<evidence type="ECO:0000256" key="7">
    <source>
        <dbReference type="RuleBase" id="RU363032"/>
    </source>
</evidence>
<dbReference type="GO" id="GO:0005886">
    <property type="term" value="C:plasma membrane"/>
    <property type="evidence" value="ECO:0007669"/>
    <property type="project" value="UniProtKB-SubCell"/>
</dbReference>
<keyword evidence="2 7" id="KW-0813">Transport</keyword>
<dbReference type="CDD" id="cd06261">
    <property type="entry name" value="TM_PBP2"/>
    <property type="match status" value="1"/>
</dbReference>
<dbReference type="InterPro" id="IPR035906">
    <property type="entry name" value="MetI-like_sf"/>
</dbReference>
<dbReference type="Gene3D" id="1.10.3720.10">
    <property type="entry name" value="MetI-like"/>
    <property type="match status" value="1"/>
</dbReference>
<comment type="caution">
    <text evidence="9">The sequence shown here is derived from an EMBL/GenBank/DDBJ whole genome shotgun (WGS) entry which is preliminary data.</text>
</comment>
<evidence type="ECO:0000256" key="4">
    <source>
        <dbReference type="ARBA" id="ARBA00022692"/>
    </source>
</evidence>